<sequence>MSSLTELLAAVRATEAKLDEARRQLSTGRRSLSETRAALARLDPDNPETVVPADLRRADDGLERTLDSITHVVEALRAFAMRL</sequence>
<dbReference type="RefSeq" id="WP_224956613.1">
    <property type="nucleotide sequence ID" value="NZ_BAAAYK010000038.1"/>
</dbReference>
<reference evidence="2" key="1">
    <citation type="journal article" date="2019" name="Int. J. Syst. Evol. Microbiol.">
        <title>The Global Catalogue of Microorganisms (GCM) 10K type strain sequencing project: providing services to taxonomists for standard genome sequencing and annotation.</title>
        <authorList>
            <consortium name="The Broad Institute Genomics Platform"/>
            <consortium name="The Broad Institute Genome Sequencing Center for Infectious Disease"/>
            <person name="Wu L."/>
            <person name="Ma J."/>
        </authorList>
    </citation>
    <scope>NUCLEOTIDE SEQUENCE [LARGE SCALE GENOMIC DNA]</scope>
    <source>
        <strain evidence="2">JCM 9687</strain>
    </source>
</reference>
<evidence type="ECO:0000313" key="2">
    <source>
        <dbReference type="Proteomes" id="UP001500483"/>
    </source>
</evidence>
<protein>
    <submittedName>
        <fullName evidence="1">Uncharacterized protein</fullName>
    </submittedName>
</protein>
<evidence type="ECO:0000313" key="1">
    <source>
        <dbReference type="EMBL" id="GAA3365407.1"/>
    </source>
</evidence>
<dbReference type="EMBL" id="BAAAYK010000038">
    <property type="protein sequence ID" value="GAA3365407.1"/>
    <property type="molecule type" value="Genomic_DNA"/>
</dbReference>
<organism evidence="1 2">
    <name type="scientific">Saccharopolyspora gregorii</name>
    <dbReference type="NCBI Taxonomy" id="33914"/>
    <lineage>
        <taxon>Bacteria</taxon>
        <taxon>Bacillati</taxon>
        <taxon>Actinomycetota</taxon>
        <taxon>Actinomycetes</taxon>
        <taxon>Pseudonocardiales</taxon>
        <taxon>Pseudonocardiaceae</taxon>
        <taxon>Saccharopolyspora</taxon>
    </lineage>
</organism>
<keyword evidence="2" id="KW-1185">Reference proteome</keyword>
<accession>A0ABP6S193</accession>
<name>A0ABP6S193_9PSEU</name>
<gene>
    <name evidence="1" type="ORF">GCM10020366_65190</name>
</gene>
<dbReference type="Proteomes" id="UP001500483">
    <property type="component" value="Unassembled WGS sequence"/>
</dbReference>
<proteinExistence type="predicted"/>
<comment type="caution">
    <text evidence="1">The sequence shown here is derived from an EMBL/GenBank/DDBJ whole genome shotgun (WGS) entry which is preliminary data.</text>
</comment>